<evidence type="ECO:0000313" key="12">
    <source>
        <dbReference type="EMBL" id="MTI24425.1"/>
    </source>
</evidence>
<dbReference type="SUPFAM" id="SSF51905">
    <property type="entry name" value="FAD/NAD(P)-binding domain"/>
    <property type="match status" value="1"/>
</dbReference>
<gene>
    <name evidence="9" type="primary">kmo</name>
    <name evidence="12" type="ORF">E1163_05650</name>
</gene>
<dbReference type="PRINTS" id="PR00420">
    <property type="entry name" value="RNGMNOXGNASE"/>
</dbReference>
<evidence type="ECO:0000259" key="11">
    <source>
        <dbReference type="Pfam" id="PF01494"/>
    </source>
</evidence>
<keyword evidence="10" id="KW-1133">Transmembrane helix</keyword>
<evidence type="ECO:0000256" key="1">
    <source>
        <dbReference type="ARBA" id="ARBA00001974"/>
    </source>
</evidence>
<dbReference type="Gene3D" id="3.50.50.60">
    <property type="entry name" value="FAD/NAD(P)-binding domain"/>
    <property type="match status" value="1"/>
</dbReference>
<evidence type="ECO:0000256" key="5">
    <source>
        <dbReference type="ARBA" id="ARBA00022857"/>
    </source>
</evidence>
<dbReference type="HAMAP" id="MF_01971">
    <property type="entry name" value="Kynurenine_monooxygenase"/>
    <property type="match status" value="1"/>
</dbReference>
<dbReference type="PANTHER" id="PTHR46028">
    <property type="entry name" value="KYNURENINE 3-MONOOXYGENASE"/>
    <property type="match status" value="1"/>
</dbReference>
<evidence type="ECO:0000256" key="6">
    <source>
        <dbReference type="ARBA" id="ARBA00023002"/>
    </source>
</evidence>
<evidence type="ECO:0000256" key="3">
    <source>
        <dbReference type="ARBA" id="ARBA00022642"/>
    </source>
</evidence>
<keyword evidence="10" id="KW-0472">Membrane</keyword>
<dbReference type="EMBL" id="SMLW01000412">
    <property type="protein sequence ID" value="MTI24425.1"/>
    <property type="molecule type" value="Genomic_DNA"/>
</dbReference>
<evidence type="ECO:0000256" key="8">
    <source>
        <dbReference type="ARBA" id="ARBA00047818"/>
    </source>
</evidence>
<keyword evidence="13" id="KW-1185">Reference proteome</keyword>
<dbReference type="InterPro" id="IPR036188">
    <property type="entry name" value="FAD/NAD-bd_sf"/>
</dbReference>
<keyword evidence="4 9" id="KW-0274">FAD</keyword>
<evidence type="ECO:0000313" key="13">
    <source>
        <dbReference type="Proteomes" id="UP000798808"/>
    </source>
</evidence>
<feature type="transmembrane region" description="Helical" evidence="10">
    <location>
        <begin position="6"/>
        <end position="24"/>
    </location>
</feature>
<dbReference type="InterPro" id="IPR027545">
    <property type="entry name" value="Kynurenine_monooxygenase"/>
</dbReference>
<proteinExistence type="inferred from homology"/>
<dbReference type="EC" id="1.14.13.9" evidence="9"/>
<keyword evidence="3 9" id="KW-0662">Pyridine nucleotide biosynthesis</keyword>
<dbReference type="GO" id="GO:0004497">
    <property type="term" value="F:monooxygenase activity"/>
    <property type="evidence" value="ECO:0007669"/>
    <property type="project" value="UniProtKB-KW"/>
</dbReference>
<dbReference type="RefSeq" id="WP_155170387.1">
    <property type="nucleotide sequence ID" value="NZ_BAAAFL010000010.1"/>
</dbReference>
<name>A0ABW9RML6_9BACT</name>
<protein>
    <recommendedName>
        <fullName evidence="9">Kynurenine 3-monooxygenase</fullName>
        <ecNumber evidence="9">1.14.13.9</ecNumber>
    </recommendedName>
    <alternativeName>
        <fullName evidence="9">Kynurenine 3-hydroxylase</fullName>
    </alternativeName>
</protein>
<comment type="catalytic activity">
    <reaction evidence="8 9">
        <text>L-kynurenine + NADPH + O2 + H(+) = 3-hydroxy-L-kynurenine + NADP(+) + H2O</text>
        <dbReference type="Rhea" id="RHEA:20545"/>
        <dbReference type="ChEBI" id="CHEBI:15377"/>
        <dbReference type="ChEBI" id="CHEBI:15378"/>
        <dbReference type="ChEBI" id="CHEBI:15379"/>
        <dbReference type="ChEBI" id="CHEBI:57783"/>
        <dbReference type="ChEBI" id="CHEBI:57959"/>
        <dbReference type="ChEBI" id="CHEBI:58125"/>
        <dbReference type="ChEBI" id="CHEBI:58349"/>
        <dbReference type="EC" id="1.14.13.9"/>
    </reaction>
</comment>
<reference evidence="12 13" key="1">
    <citation type="submission" date="2019-02" db="EMBL/GenBank/DDBJ databases">
        <authorList>
            <person name="Goldberg S.R."/>
            <person name="Haltli B.A."/>
            <person name="Correa H."/>
            <person name="Russell K.G."/>
        </authorList>
    </citation>
    <scope>NUCLEOTIDE SEQUENCE [LARGE SCALE GENOMIC DNA]</scope>
    <source>
        <strain evidence="12 13">JCM 16186</strain>
    </source>
</reference>
<comment type="caution">
    <text evidence="12">The sequence shown here is derived from an EMBL/GenBank/DDBJ whole genome shotgun (WGS) entry which is preliminary data.</text>
</comment>
<dbReference type="Pfam" id="PF01494">
    <property type="entry name" value="FAD_binding_3"/>
    <property type="match status" value="1"/>
</dbReference>
<accession>A0ABW9RML6</accession>
<sequence>MQNVEKISLVGAGLVGSLMAIYLAKRGYKVDIYERREDMRKGGAEGGRSINLALSNRGLLPLEEVGLGEAAKKMVIPMRGRMMHDNKGYLTFQPYGRLGQAINSISRGGLNELLMNEAEKLGVNIHFNHSCLGINFDKNLLFFDVNGKRIEKNADVIIGSDGAFSVVRRLMQRTDRFNYSQYYIEHGYKELSIPPAANNGFKIEKNALHIWPRGNYMLIALPNLDGSFTCTLFFPFNGQPSFDTLQTRSDVEEFFKKVFPDAYELMPTLTDDFQTNPTSSLVTVKCHPWVKKRTLIIGDASHAIVPFYGQGMNSGFEDCRILNALLDQHHDDWDVVLKKFNDSRKPDADAISDLALQNFIEMRDLVADKEFLLRKKIEAKLHDLYPEQWIPLYSMVTFNENIRYSEAMEIGKRQKEIMDEVMKTPNIEKKWEKLDFKSIAEKLKV</sequence>
<dbReference type="PANTHER" id="PTHR46028:SF2">
    <property type="entry name" value="KYNURENINE 3-MONOOXYGENASE"/>
    <property type="match status" value="1"/>
</dbReference>
<evidence type="ECO:0000256" key="2">
    <source>
        <dbReference type="ARBA" id="ARBA00022630"/>
    </source>
</evidence>
<dbReference type="InterPro" id="IPR002938">
    <property type="entry name" value="FAD-bd"/>
</dbReference>
<keyword evidence="6 9" id="KW-0560">Oxidoreductase</keyword>
<feature type="domain" description="FAD-binding" evidence="11">
    <location>
        <begin position="9"/>
        <end position="346"/>
    </location>
</feature>
<keyword evidence="10" id="KW-0812">Transmembrane</keyword>
<evidence type="ECO:0000256" key="10">
    <source>
        <dbReference type="SAM" id="Phobius"/>
    </source>
</evidence>
<comment type="similarity">
    <text evidence="9">Belongs to the aromatic-ring hydroxylase family. KMO subfamily.</text>
</comment>
<organism evidence="12 13">
    <name type="scientific">Fulvivirga kasyanovii</name>
    <dbReference type="NCBI Taxonomy" id="396812"/>
    <lineage>
        <taxon>Bacteria</taxon>
        <taxon>Pseudomonadati</taxon>
        <taxon>Bacteroidota</taxon>
        <taxon>Cytophagia</taxon>
        <taxon>Cytophagales</taxon>
        <taxon>Fulvivirgaceae</taxon>
        <taxon>Fulvivirga</taxon>
    </lineage>
</organism>
<keyword evidence="7 9" id="KW-0503">Monooxygenase</keyword>
<keyword evidence="2 9" id="KW-0285">Flavoprotein</keyword>
<comment type="function">
    <text evidence="9">Catalyzes the hydroxylation of L-kynurenine (L-Kyn) to form 3-hydroxy-L-kynurenine (L-3OHKyn). Required for synthesis of quinolinic acid.</text>
</comment>
<comment type="pathway">
    <text evidence="9">Cofactor biosynthesis; NAD(+) biosynthesis; quinolinate from L-kynurenine: step 1/3.</text>
</comment>
<evidence type="ECO:0000256" key="9">
    <source>
        <dbReference type="HAMAP-Rule" id="MF_01971"/>
    </source>
</evidence>
<comment type="cofactor">
    <cofactor evidence="1 9">
        <name>FAD</name>
        <dbReference type="ChEBI" id="CHEBI:57692"/>
    </cofactor>
</comment>
<keyword evidence="5 9" id="KW-0521">NADP</keyword>
<evidence type="ECO:0000256" key="4">
    <source>
        <dbReference type="ARBA" id="ARBA00022827"/>
    </source>
</evidence>
<evidence type="ECO:0000256" key="7">
    <source>
        <dbReference type="ARBA" id="ARBA00023033"/>
    </source>
</evidence>
<dbReference type="Proteomes" id="UP000798808">
    <property type="component" value="Unassembled WGS sequence"/>
</dbReference>